<evidence type="ECO:0000313" key="4">
    <source>
        <dbReference type="EMBL" id="WKW16447.1"/>
    </source>
</evidence>
<organism evidence="3">
    <name type="scientific">Pseudogemmatithrix spongiicola</name>
    <dbReference type="NCBI Taxonomy" id="3062599"/>
    <lineage>
        <taxon>Bacteria</taxon>
        <taxon>Pseudomonadati</taxon>
        <taxon>Gemmatimonadota</taxon>
        <taxon>Gemmatimonadia</taxon>
        <taxon>Gemmatimonadales</taxon>
        <taxon>Gemmatimonadaceae</taxon>
        <taxon>Pseudogemmatithrix</taxon>
    </lineage>
</organism>
<dbReference type="Pfam" id="PF05016">
    <property type="entry name" value="ParE_toxin"/>
    <property type="match status" value="1"/>
</dbReference>
<accession>A0AA49JWN4</accession>
<dbReference type="EMBL" id="CP130612">
    <property type="protein sequence ID" value="WKW13540.1"/>
    <property type="molecule type" value="Genomic_DNA"/>
</dbReference>
<protein>
    <submittedName>
        <fullName evidence="3">Type II toxin-antitoxin system RelE/ParE family toxin</fullName>
    </submittedName>
</protein>
<dbReference type="Proteomes" id="UP001229955">
    <property type="component" value="Chromosome"/>
</dbReference>
<dbReference type="RefSeq" id="WP_367886387.1">
    <property type="nucleotide sequence ID" value="NZ_CP130612.1"/>
</dbReference>
<sequence length="99" mass="11301">MPALIVRVRARTEIDEAFEWYRARSPGAASDFLDAVDQALTLIAEAPERFPVVRGRLRRLLLVGFPYAVYYKLYPRSISVVGVIHGHRHPDTWLERAAP</sequence>
<name>A0AA49JWN4_9BACT</name>
<evidence type="ECO:0000313" key="3">
    <source>
        <dbReference type="EMBL" id="WKW13540.1"/>
    </source>
</evidence>
<dbReference type="InterPro" id="IPR035093">
    <property type="entry name" value="RelE/ParE_toxin_dom_sf"/>
</dbReference>
<gene>
    <name evidence="3" type="ORF">Strain138_002863</name>
    <name evidence="4" type="ORF">Strain318_002863</name>
</gene>
<dbReference type="InterPro" id="IPR007712">
    <property type="entry name" value="RelE/ParE_toxin"/>
</dbReference>
<dbReference type="Gene3D" id="3.30.2310.20">
    <property type="entry name" value="RelE-like"/>
    <property type="match status" value="1"/>
</dbReference>
<accession>A0AA49K284</accession>
<dbReference type="InterPro" id="IPR051803">
    <property type="entry name" value="TA_system_RelE-like_toxin"/>
</dbReference>
<evidence type="ECO:0000313" key="5">
    <source>
        <dbReference type="Proteomes" id="UP001229955"/>
    </source>
</evidence>
<keyword evidence="2" id="KW-1277">Toxin-antitoxin system</keyword>
<dbReference type="PANTHER" id="PTHR33755">
    <property type="entry name" value="TOXIN PARE1-RELATED"/>
    <property type="match status" value="1"/>
</dbReference>
<comment type="similarity">
    <text evidence="1">Belongs to the RelE toxin family.</text>
</comment>
<keyword evidence="5" id="KW-1185">Reference proteome</keyword>
<dbReference type="PANTHER" id="PTHR33755:SF8">
    <property type="entry name" value="TOXIN PARE2"/>
    <property type="match status" value="1"/>
</dbReference>
<dbReference type="EMBL" id="CP130613">
    <property type="protein sequence ID" value="WKW16447.1"/>
    <property type="molecule type" value="Genomic_DNA"/>
</dbReference>
<evidence type="ECO:0000256" key="1">
    <source>
        <dbReference type="ARBA" id="ARBA00006226"/>
    </source>
</evidence>
<proteinExistence type="inferred from homology"/>
<evidence type="ECO:0000256" key="2">
    <source>
        <dbReference type="ARBA" id="ARBA00022649"/>
    </source>
</evidence>
<dbReference type="AlphaFoldDB" id="A0AA49JWN4"/>
<reference evidence="3" key="1">
    <citation type="submission" date="2023-07" db="EMBL/GenBank/DDBJ databases">
        <authorList>
            <person name="Haufschild T."/>
            <person name="Kallscheuer N."/>
            <person name="Hammer J."/>
            <person name="Kohn T."/>
            <person name="Kabuu M."/>
            <person name="Jogler M."/>
            <person name="Wohfarth N."/>
            <person name="Heuer A."/>
            <person name="Rohde M."/>
            <person name="van Teeseling M.C.F."/>
            <person name="Jogler C."/>
        </authorList>
    </citation>
    <scope>NUCLEOTIDE SEQUENCE</scope>
    <source>
        <strain evidence="3">Strain 138</strain>
        <strain evidence="4">Strain 318</strain>
    </source>
</reference>
<dbReference type="KEGG" id="pspc:Strain318_002863"/>